<dbReference type="InterPro" id="IPR005135">
    <property type="entry name" value="Endo/exonuclease/phosphatase"/>
</dbReference>
<reference evidence="4" key="1">
    <citation type="submission" date="2012-12" db="EMBL/GenBank/DDBJ databases">
        <authorList>
            <person name="Hellsten U."/>
            <person name="Grimwood J."/>
            <person name="Chapman J.A."/>
            <person name="Shapiro H."/>
            <person name="Aerts A."/>
            <person name="Otillar R.P."/>
            <person name="Terry A.Y."/>
            <person name="Boore J.L."/>
            <person name="Simakov O."/>
            <person name="Marletaz F."/>
            <person name="Cho S.-J."/>
            <person name="Edsinger-Gonzales E."/>
            <person name="Havlak P."/>
            <person name="Kuo D.-H."/>
            <person name="Larsson T."/>
            <person name="Lv J."/>
            <person name="Arendt D."/>
            <person name="Savage R."/>
            <person name="Osoegawa K."/>
            <person name="de Jong P."/>
            <person name="Lindberg D.R."/>
            <person name="Seaver E.C."/>
            <person name="Weisblat D.A."/>
            <person name="Putnam N.H."/>
            <person name="Grigoriev I.V."/>
            <person name="Rokhsar D.S."/>
        </authorList>
    </citation>
    <scope>NUCLEOTIDE SEQUENCE</scope>
    <source>
        <strain evidence="4">I ESC-2004</strain>
    </source>
</reference>
<dbReference type="HOGENOM" id="CLU_2266260_0_0_1"/>
<keyword evidence="4" id="KW-1185">Reference proteome</keyword>
<dbReference type="Pfam" id="PF14529">
    <property type="entry name" value="Exo_endo_phos_2"/>
    <property type="match status" value="1"/>
</dbReference>
<dbReference type="Gene3D" id="3.60.10.10">
    <property type="entry name" value="Endonuclease/exonuclease/phosphatase"/>
    <property type="match status" value="1"/>
</dbReference>
<dbReference type="EnsemblMetazoa" id="CapteT214663">
    <property type="protein sequence ID" value="CapteP214663"/>
    <property type="gene ID" value="CapteG214663"/>
</dbReference>
<feature type="domain" description="Endonuclease/exonuclease/phosphatase" evidence="1">
    <location>
        <begin position="15"/>
        <end position="79"/>
    </location>
</feature>
<dbReference type="GO" id="GO:0003824">
    <property type="term" value="F:catalytic activity"/>
    <property type="evidence" value="ECO:0007669"/>
    <property type="project" value="InterPro"/>
</dbReference>
<dbReference type="EMBL" id="AMQN01001362">
    <property type="status" value="NOT_ANNOTATED_CDS"/>
    <property type="molecule type" value="Genomic_DNA"/>
</dbReference>
<sequence length="103" mass="11379">MPDDEVSIQFNTIVLQAGDLNTHHPDLSESINTNRADRLLQRFATVNALSQVIRAPTRITPNSSSCLDIMLTNIPEETSFLEAAAHAEVVWYSIIALLLTFAV</sequence>
<accession>R7UF53</accession>
<dbReference type="InterPro" id="IPR036691">
    <property type="entry name" value="Endo/exonu/phosph_ase_sf"/>
</dbReference>
<proteinExistence type="predicted"/>
<gene>
    <name evidence="2" type="ORF">CAPTEDRAFT_214663</name>
</gene>
<organism evidence="2">
    <name type="scientific">Capitella teleta</name>
    <name type="common">Polychaete worm</name>
    <dbReference type="NCBI Taxonomy" id="283909"/>
    <lineage>
        <taxon>Eukaryota</taxon>
        <taxon>Metazoa</taxon>
        <taxon>Spiralia</taxon>
        <taxon>Lophotrochozoa</taxon>
        <taxon>Annelida</taxon>
        <taxon>Polychaeta</taxon>
        <taxon>Sedentaria</taxon>
        <taxon>Scolecida</taxon>
        <taxon>Capitellidae</taxon>
        <taxon>Capitella</taxon>
    </lineage>
</organism>
<dbReference type="Proteomes" id="UP000014760">
    <property type="component" value="Unassembled WGS sequence"/>
</dbReference>
<dbReference type="SUPFAM" id="SSF56219">
    <property type="entry name" value="DNase I-like"/>
    <property type="match status" value="1"/>
</dbReference>
<name>R7UF53_CAPTE</name>
<dbReference type="AlphaFoldDB" id="R7UF53"/>
<evidence type="ECO:0000313" key="2">
    <source>
        <dbReference type="EMBL" id="ELU05159.1"/>
    </source>
</evidence>
<evidence type="ECO:0000313" key="4">
    <source>
        <dbReference type="Proteomes" id="UP000014760"/>
    </source>
</evidence>
<protein>
    <recommendedName>
        <fullName evidence="1">Endonuclease/exonuclease/phosphatase domain-containing protein</fullName>
    </recommendedName>
</protein>
<dbReference type="OrthoDB" id="416454at2759"/>
<reference evidence="2 4" key="2">
    <citation type="journal article" date="2013" name="Nature">
        <title>Insights into bilaterian evolution from three spiralian genomes.</title>
        <authorList>
            <person name="Simakov O."/>
            <person name="Marletaz F."/>
            <person name="Cho S.J."/>
            <person name="Edsinger-Gonzales E."/>
            <person name="Havlak P."/>
            <person name="Hellsten U."/>
            <person name="Kuo D.H."/>
            <person name="Larsson T."/>
            <person name="Lv J."/>
            <person name="Arendt D."/>
            <person name="Savage R."/>
            <person name="Osoegawa K."/>
            <person name="de Jong P."/>
            <person name="Grimwood J."/>
            <person name="Chapman J.A."/>
            <person name="Shapiro H."/>
            <person name="Aerts A."/>
            <person name="Otillar R.P."/>
            <person name="Terry A.Y."/>
            <person name="Boore J.L."/>
            <person name="Grigoriev I.V."/>
            <person name="Lindberg D.R."/>
            <person name="Seaver E.C."/>
            <person name="Weisblat D.A."/>
            <person name="Putnam N.H."/>
            <person name="Rokhsar D.S."/>
        </authorList>
    </citation>
    <scope>NUCLEOTIDE SEQUENCE</scope>
    <source>
        <strain evidence="2 4">I ESC-2004</strain>
    </source>
</reference>
<evidence type="ECO:0000259" key="1">
    <source>
        <dbReference type="Pfam" id="PF14529"/>
    </source>
</evidence>
<dbReference type="EMBL" id="AMQN01001361">
    <property type="status" value="NOT_ANNOTATED_CDS"/>
    <property type="molecule type" value="Genomic_DNA"/>
</dbReference>
<dbReference type="EMBL" id="KB301771">
    <property type="protein sequence ID" value="ELU05159.1"/>
    <property type="molecule type" value="Genomic_DNA"/>
</dbReference>
<reference evidence="3" key="3">
    <citation type="submission" date="2015-06" db="UniProtKB">
        <authorList>
            <consortium name="EnsemblMetazoa"/>
        </authorList>
    </citation>
    <scope>IDENTIFICATION</scope>
</reference>
<evidence type="ECO:0000313" key="3">
    <source>
        <dbReference type="EnsemblMetazoa" id="CapteP214663"/>
    </source>
</evidence>